<evidence type="ECO:0000313" key="3">
    <source>
        <dbReference type="Proteomes" id="UP000305067"/>
    </source>
</evidence>
<keyword evidence="1" id="KW-0472">Membrane</keyword>
<feature type="non-terminal residue" evidence="2">
    <location>
        <position position="1"/>
    </location>
</feature>
<dbReference type="AlphaFoldDB" id="A0A5C3Q7U9"/>
<organism evidence="2 3">
    <name type="scientific">Pterulicium gracile</name>
    <dbReference type="NCBI Taxonomy" id="1884261"/>
    <lineage>
        <taxon>Eukaryota</taxon>
        <taxon>Fungi</taxon>
        <taxon>Dikarya</taxon>
        <taxon>Basidiomycota</taxon>
        <taxon>Agaricomycotina</taxon>
        <taxon>Agaricomycetes</taxon>
        <taxon>Agaricomycetidae</taxon>
        <taxon>Agaricales</taxon>
        <taxon>Pleurotineae</taxon>
        <taxon>Pterulaceae</taxon>
        <taxon>Pterulicium</taxon>
    </lineage>
</organism>
<dbReference type="STRING" id="1884261.A0A5C3Q7U9"/>
<sequence>LLIATWVNTLLYTLEIISSHTTYTQVRVYFKYHVQEDPLLVQTMVKVCLLCDSACLIAEYACVYLYAVTHWGEGVRSSTRKLTVYVMTTAVSALVVQMFLIRRYFHLYAGPWKPICLAILSLAALGSAYGSAVVIITHSTYAERGRMTVPVTLWLGVSAVTDWSIALLLIHKLRQMRSDFKSSVG</sequence>
<accession>A0A5C3Q7U9</accession>
<dbReference type="EMBL" id="ML178844">
    <property type="protein sequence ID" value="TFK97841.1"/>
    <property type="molecule type" value="Genomic_DNA"/>
</dbReference>
<reference evidence="2 3" key="1">
    <citation type="journal article" date="2019" name="Nat. Ecol. Evol.">
        <title>Megaphylogeny resolves global patterns of mushroom evolution.</title>
        <authorList>
            <person name="Varga T."/>
            <person name="Krizsan K."/>
            <person name="Foldi C."/>
            <person name="Dima B."/>
            <person name="Sanchez-Garcia M."/>
            <person name="Sanchez-Ramirez S."/>
            <person name="Szollosi G.J."/>
            <person name="Szarkandi J.G."/>
            <person name="Papp V."/>
            <person name="Albert L."/>
            <person name="Andreopoulos W."/>
            <person name="Angelini C."/>
            <person name="Antonin V."/>
            <person name="Barry K.W."/>
            <person name="Bougher N.L."/>
            <person name="Buchanan P."/>
            <person name="Buyck B."/>
            <person name="Bense V."/>
            <person name="Catcheside P."/>
            <person name="Chovatia M."/>
            <person name="Cooper J."/>
            <person name="Damon W."/>
            <person name="Desjardin D."/>
            <person name="Finy P."/>
            <person name="Geml J."/>
            <person name="Haridas S."/>
            <person name="Hughes K."/>
            <person name="Justo A."/>
            <person name="Karasinski D."/>
            <person name="Kautmanova I."/>
            <person name="Kiss B."/>
            <person name="Kocsube S."/>
            <person name="Kotiranta H."/>
            <person name="LaButti K.M."/>
            <person name="Lechner B.E."/>
            <person name="Liimatainen K."/>
            <person name="Lipzen A."/>
            <person name="Lukacs Z."/>
            <person name="Mihaltcheva S."/>
            <person name="Morgado L.N."/>
            <person name="Niskanen T."/>
            <person name="Noordeloos M.E."/>
            <person name="Ohm R.A."/>
            <person name="Ortiz-Santana B."/>
            <person name="Ovrebo C."/>
            <person name="Racz N."/>
            <person name="Riley R."/>
            <person name="Savchenko A."/>
            <person name="Shiryaev A."/>
            <person name="Soop K."/>
            <person name="Spirin V."/>
            <person name="Szebenyi C."/>
            <person name="Tomsovsky M."/>
            <person name="Tulloss R.E."/>
            <person name="Uehling J."/>
            <person name="Grigoriev I.V."/>
            <person name="Vagvolgyi C."/>
            <person name="Papp T."/>
            <person name="Martin F.M."/>
            <person name="Miettinen O."/>
            <person name="Hibbett D.S."/>
            <person name="Nagy L.G."/>
        </authorList>
    </citation>
    <scope>NUCLEOTIDE SEQUENCE [LARGE SCALE GENOMIC DNA]</scope>
    <source>
        <strain evidence="2 3">CBS 309.79</strain>
    </source>
</reference>
<feature type="transmembrane region" description="Helical" evidence="1">
    <location>
        <begin position="82"/>
        <end position="105"/>
    </location>
</feature>
<proteinExistence type="predicted"/>
<name>A0A5C3Q7U9_9AGAR</name>
<dbReference type="OrthoDB" id="3203775at2759"/>
<feature type="transmembrane region" description="Helical" evidence="1">
    <location>
        <begin position="117"/>
        <end position="139"/>
    </location>
</feature>
<feature type="transmembrane region" description="Helical" evidence="1">
    <location>
        <begin position="151"/>
        <end position="170"/>
    </location>
</feature>
<keyword evidence="1" id="KW-0812">Transmembrane</keyword>
<dbReference type="Proteomes" id="UP000305067">
    <property type="component" value="Unassembled WGS sequence"/>
</dbReference>
<protein>
    <submittedName>
        <fullName evidence="2">Uncharacterized protein</fullName>
    </submittedName>
</protein>
<gene>
    <name evidence="2" type="ORF">BDV98DRAFT_513296</name>
</gene>
<feature type="transmembrane region" description="Helical" evidence="1">
    <location>
        <begin position="47"/>
        <end position="67"/>
    </location>
</feature>
<keyword evidence="1" id="KW-1133">Transmembrane helix</keyword>
<keyword evidence="3" id="KW-1185">Reference proteome</keyword>
<evidence type="ECO:0000256" key="1">
    <source>
        <dbReference type="SAM" id="Phobius"/>
    </source>
</evidence>
<evidence type="ECO:0000313" key="2">
    <source>
        <dbReference type="EMBL" id="TFK97841.1"/>
    </source>
</evidence>